<sequence length="152" mass="17563">MLLKKVDLSLGRRTYSSLFSLHQRFIAITGASERVALQALKVSDWYLEGAIDVFYSQPRVQQTSTDSRHLEKLYNRYRDPYADMILADGINTLCNDLMEFIGGLQSLGIDMLERFCERLPYIRSELSDNQKFKEIFGVIALFRIQSLKIVKS</sequence>
<dbReference type="Gramene" id="mRNA:HanXRQr2_Chr13g0597061">
    <property type="protein sequence ID" value="CDS:HanXRQr2_Chr13g0597061.1"/>
    <property type="gene ID" value="HanXRQr2_Chr13g0597061"/>
</dbReference>
<proteinExistence type="predicted"/>
<dbReference type="Gene3D" id="1.10.238.10">
    <property type="entry name" value="EF-hand"/>
    <property type="match status" value="1"/>
</dbReference>
<evidence type="ECO:0000256" key="1">
    <source>
        <dbReference type="RuleBase" id="RU410713"/>
    </source>
</evidence>
<comment type="function">
    <text evidence="1">Neddylation of cullins play an essential role in the regulation of SCF-type complexes activity.</text>
</comment>
<dbReference type="Pfam" id="PF14555">
    <property type="entry name" value="UBA_4"/>
    <property type="match status" value="1"/>
</dbReference>
<dbReference type="InParanoid" id="A0A251SU68"/>
<dbReference type="GO" id="GO:0032182">
    <property type="term" value="F:ubiquitin-like protein binding"/>
    <property type="evidence" value="ECO:0000318"/>
    <property type="project" value="GO_Central"/>
</dbReference>
<dbReference type="GO" id="GO:0045116">
    <property type="term" value="P:protein neddylation"/>
    <property type="evidence" value="ECO:0000318"/>
    <property type="project" value="GO_Central"/>
</dbReference>
<evidence type="ECO:0000313" key="3">
    <source>
        <dbReference type="EMBL" id="OTG02254.1"/>
    </source>
</evidence>
<reference evidence="2 4" key="1">
    <citation type="journal article" date="2017" name="Nature">
        <title>The sunflower genome provides insights into oil metabolism, flowering and Asterid evolution.</title>
        <authorList>
            <person name="Badouin H."/>
            <person name="Gouzy J."/>
            <person name="Grassa C.J."/>
            <person name="Murat F."/>
            <person name="Staton S.E."/>
            <person name="Cottret L."/>
            <person name="Lelandais-Briere C."/>
            <person name="Owens G.L."/>
            <person name="Carrere S."/>
            <person name="Mayjonade B."/>
            <person name="Legrand L."/>
            <person name="Gill N."/>
            <person name="Kane N.C."/>
            <person name="Bowers J.E."/>
            <person name="Hubner S."/>
            <person name="Bellec A."/>
            <person name="Berard A."/>
            <person name="Berges H."/>
            <person name="Blanchet N."/>
            <person name="Boniface M.C."/>
            <person name="Brunel D."/>
            <person name="Catrice O."/>
            <person name="Chaidir N."/>
            <person name="Claudel C."/>
            <person name="Donnadieu C."/>
            <person name="Faraut T."/>
            <person name="Fievet G."/>
            <person name="Helmstetter N."/>
            <person name="King M."/>
            <person name="Knapp S.J."/>
            <person name="Lai Z."/>
            <person name="Le Paslier M.C."/>
            <person name="Lippi Y."/>
            <person name="Lorenzon L."/>
            <person name="Mandel J.R."/>
            <person name="Marage G."/>
            <person name="Marchand G."/>
            <person name="Marquand E."/>
            <person name="Bret-Mestries E."/>
            <person name="Morien E."/>
            <person name="Nambeesan S."/>
            <person name="Nguyen T."/>
            <person name="Pegot-Espagnet P."/>
            <person name="Pouilly N."/>
            <person name="Raftis F."/>
            <person name="Sallet E."/>
            <person name="Schiex T."/>
            <person name="Thomas J."/>
            <person name="Vandecasteele C."/>
            <person name="Vares D."/>
            <person name="Vear F."/>
            <person name="Vautrin S."/>
            <person name="Crespi M."/>
            <person name="Mangin B."/>
            <person name="Burke J.M."/>
            <person name="Salse J."/>
            <person name="Munos S."/>
            <person name="Vincourt P."/>
            <person name="Rieseberg L.H."/>
            <person name="Langlade N.B."/>
        </authorList>
    </citation>
    <scope>NUCLEOTIDE SEQUENCE [LARGE SCALE GENOMIC DNA]</scope>
    <source>
        <strain evidence="4">cv. SF193</strain>
        <tissue evidence="2">Leaves</tissue>
    </source>
</reference>
<reference evidence="2" key="3">
    <citation type="submission" date="2020-06" db="EMBL/GenBank/DDBJ databases">
        <title>Helianthus annuus Genome sequencing and assembly Release 2.</title>
        <authorList>
            <person name="Gouzy J."/>
            <person name="Langlade N."/>
            <person name="Munos S."/>
        </authorList>
    </citation>
    <scope>NUCLEOTIDE SEQUENCE</scope>
    <source>
        <tissue evidence="2">Leaves</tissue>
    </source>
</reference>
<dbReference type="GO" id="GO:0000151">
    <property type="term" value="C:ubiquitin ligase complex"/>
    <property type="evidence" value="ECO:0000318"/>
    <property type="project" value="GO_Central"/>
</dbReference>
<dbReference type="GO" id="GO:0097602">
    <property type="term" value="F:cullin family protein binding"/>
    <property type="evidence" value="ECO:0000318"/>
    <property type="project" value="GO_Central"/>
</dbReference>
<name>A0A251SU68_HELAN</name>
<organism evidence="3 4">
    <name type="scientific">Helianthus annuus</name>
    <name type="common">Common sunflower</name>
    <dbReference type="NCBI Taxonomy" id="4232"/>
    <lineage>
        <taxon>Eukaryota</taxon>
        <taxon>Viridiplantae</taxon>
        <taxon>Streptophyta</taxon>
        <taxon>Embryophyta</taxon>
        <taxon>Tracheophyta</taxon>
        <taxon>Spermatophyta</taxon>
        <taxon>Magnoliopsida</taxon>
        <taxon>eudicotyledons</taxon>
        <taxon>Gunneridae</taxon>
        <taxon>Pentapetalae</taxon>
        <taxon>asterids</taxon>
        <taxon>campanulids</taxon>
        <taxon>Asterales</taxon>
        <taxon>Asteraceae</taxon>
        <taxon>Asteroideae</taxon>
        <taxon>Heliantheae alliance</taxon>
        <taxon>Heliantheae</taxon>
        <taxon>Helianthus</taxon>
    </lineage>
</organism>
<dbReference type="SUPFAM" id="SSF46934">
    <property type="entry name" value="UBA-like"/>
    <property type="match status" value="1"/>
</dbReference>
<evidence type="ECO:0000313" key="4">
    <source>
        <dbReference type="Proteomes" id="UP000215914"/>
    </source>
</evidence>
<protein>
    <recommendedName>
        <fullName evidence="1">Defective in cullin neddylation protein</fullName>
    </recommendedName>
</protein>
<gene>
    <name evidence="3" type="ORF">HannXRQ_Chr13g0410981</name>
    <name evidence="2" type="ORF">HanXRQr2_Chr13g0597061</name>
</gene>
<dbReference type="EMBL" id="MNCJ02000328">
    <property type="protein sequence ID" value="KAF5774158.1"/>
    <property type="molecule type" value="Genomic_DNA"/>
</dbReference>
<dbReference type="PANTHER" id="PTHR12281:SF2">
    <property type="entry name" value="DEFECTIVE IN CULLIN NEDDYLATION PROTEIN"/>
    <property type="match status" value="1"/>
</dbReference>
<dbReference type="InterPro" id="IPR009060">
    <property type="entry name" value="UBA-like_sf"/>
</dbReference>
<dbReference type="AlphaFoldDB" id="A0A251SU68"/>
<evidence type="ECO:0000313" key="2">
    <source>
        <dbReference type="EMBL" id="KAF5774158.1"/>
    </source>
</evidence>
<dbReference type="PANTHER" id="PTHR12281">
    <property type="entry name" value="RP42 RELATED"/>
    <property type="match status" value="1"/>
</dbReference>
<dbReference type="GO" id="GO:0031624">
    <property type="term" value="F:ubiquitin conjugating enzyme binding"/>
    <property type="evidence" value="ECO:0000318"/>
    <property type="project" value="GO_Central"/>
</dbReference>
<dbReference type="STRING" id="4232.A0A251SU68"/>
<dbReference type="CDD" id="cd14350">
    <property type="entry name" value="UBA_DCNL"/>
    <property type="match status" value="1"/>
</dbReference>
<dbReference type="EMBL" id="CM007902">
    <property type="protein sequence ID" value="OTG02254.1"/>
    <property type="molecule type" value="Genomic_DNA"/>
</dbReference>
<dbReference type="Proteomes" id="UP000215914">
    <property type="component" value="Chromosome 13"/>
</dbReference>
<accession>A0A251SU68</accession>
<reference evidence="3" key="2">
    <citation type="submission" date="2017-02" db="EMBL/GenBank/DDBJ databases">
        <title>Sunflower complete genome.</title>
        <authorList>
            <person name="Langlade N."/>
            <person name="Munos S."/>
        </authorList>
    </citation>
    <scope>NUCLEOTIDE SEQUENCE [LARGE SCALE GENOMIC DNA]</scope>
    <source>
        <tissue evidence="3">Leaves</tissue>
    </source>
</reference>
<keyword evidence="4" id="KW-1185">Reference proteome</keyword>
<dbReference type="InterPro" id="IPR014764">
    <property type="entry name" value="DCN-prot"/>
</dbReference>
<dbReference type="Gene3D" id="1.10.8.10">
    <property type="entry name" value="DNA helicase RuvA subunit, C-terminal domain"/>
    <property type="match status" value="1"/>
</dbReference>